<keyword evidence="3" id="KW-0675">Receptor</keyword>
<name>A0A7Y9LMW7_9BURK</name>
<organism evidence="3 4">
    <name type="scientific">Pigmentiphaga litoralis</name>
    <dbReference type="NCBI Taxonomy" id="516702"/>
    <lineage>
        <taxon>Bacteria</taxon>
        <taxon>Pseudomonadati</taxon>
        <taxon>Pseudomonadota</taxon>
        <taxon>Betaproteobacteria</taxon>
        <taxon>Burkholderiales</taxon>
        <taxon>Alcaligenaceae</taxon>
        <taxon>Pigmentiphaga</taxon>
    </lineage>
</organism>
<comment type="caution">
    <text evidence="3">The sequence shown here is derived from an EMBL/GenBank/DDBJ whole genome shotgun (WGS) entry which is preliminary data.</text>
</comment>
<dbReference type="AlphaFoldDB" id="A0A7Y9LMW7"/>
<evidence type="ECO:0000313" key="3">
    <source>
        <dbReference type="EMBL" id="NYE85364.1"/>
    </source>
</evidence>
<protein>
    <submittedName>
        <fullName evidence="3">Tripartite-type tricarboxylate transporter receptor subunit TctC</fullName>
    </submittedName>
</protein>
<evidence type="ECO:0000256" key="2">
    <source>
        <dbReference type="SAM" id="SignalP"/>
    </source>
</evidence>
<keyword evidence="4" id="KW-1185">Reference proteome</keyword>
<proteinExistence type="inferred from homology"/>
<dbReference type="Pfam" id="PF03401">
    <property type="entry name" value="TctC"/>
    <property type="match status" value="1"/>
</dbReference>
<comment type="similarity">
    <text evidence="1">Belongs to the UPF0065 (bug) family.</text>
</comment>
<dbReference type="PANTHER" id="PTHR42928">
    <property type="entry name" value="TRICARBOXYLATE-BINDING PROTEIN"/>
    <property type="match status" value="1"/>
</dbReference>
<dbReference type="PIRSF" id="PIRSF017082">
    <property type="entry name" value="YflP"/>
    <property type="match status" value="1"/>
</dbReference>
<gene>
    <name evidence="3" type="ORF">FHW18_004671</name>
</gene>
<evidence type="ECO:0000313" key="4">
    <source>
        <dbReference type="Proteomes" id="UP000542125"/>
    </source>
</evidence>
<dbReference type="PANTHER" id="PTHR42928:SF5">
    <property type="entry name" value="BLR1237 PROTEIN"/>
    <property type="match status" value="1"/>
</dbReference>
<dbReference type="Proteomes" id="UP000542125">
    <property type="component" value="Unassembled WGS sequence"/>
</dbReference>
<dbReference type="RefSeq" id="WP_179589324.1">
    <property type="nucleotide sequence ID" value="NZ_JACBYR010000002.1"/>
</dbReference>
<dbReference type="InterPro" id="IPR005064">
    <property type="entry name" value="BUG"/>
</dbReference>
<evidence type="ECO:0000256" key="1">
    <source>
        <dbReference type="ARBA" id="ARBA00006987"/>
    </source>
</evidence>
<dbReference type="EMBL" id="JACBYR010000002">
    <property type="protein sequence ID" value="NYE85364.1"/>
    <property type="molecule type" value="Genomic_DNA"/>
</dbReference>
<feature type="chain" id="PRO_5030687658" evidence="2">
    <location>
        <begin position="44"/>
        <end position="344"/>
    </location>
</feature>
<dbReference type="Gene3D" id="3.40.190.150">
    <property type="entry name" value="Bordetella uptake gene, domain 1"/>
    <property type="match status" value="1"/>
</dbReference>
<sequence length="344" mass="35907">MTMYLREARSGRNCDTRPDQAALAAALLTALCVSATLPTTAHAQTGPYPNRPIKMIVPVAPGGGADAVARMVADKMSQSLGKTIVVENKAGGSGSIASIEVARAEPDGYTLVQCYVATHSTNPAVLKLSYDPIADFAPVGMMGKTSNVLVVSSDSTAKTLQDFISLARAKPGVLNFSSAGAGSATHLIMEYLENQAKVDLTHIPYKGAAPAMQDLLAGRVDAMFPSLTTALPHIKSGKLRALAVASEARDPAAPEVPTVAEQGFPGFSAIQWWGLCAPAKTPAPVVATLNKALNDALGQPAIQARFVEMAAEPTPISPAQFGAFLKEEAGKWSKLVKDTNLKVD</sequence>
<feature type="signal peptide" evidence="2">
    <location>
        <begin position="1"/>
        <end position="43"/>
    </location>
</feature>
<keyword evidence="2" id="KW-0732">Signal</keyword>
<dbReference type="SUPFAM" id="SSF53850">
    <property type="entry name" value="Periplasmic binding protein-like II"/>
    <property type="match status" value="1"/>
</dbReference>
<dbReference type="CDD" id="cd13578">
    <property type="entry name" value="PBP2_Bug27"/>
    <property type="match status" value="1"/>
</dbReference>
<accession>A0A7Y9LMW7</accession>
<dbReference type="Gene3D" id="3.40.190.10">
    <property type="entry name" value="Periplasmic binding protein-like II"/>
    <property type="match status" value="1"/>
</dbReference>
<reference evidence="3 4" key="1">
    <citation type="submission" date="2020-07" db="EMBL/GenBank/DDBJ databases">
        <title>Genomic Encyclopedia of Type Strains, Phase IV (KMG-V): Genome sequencing to study the core and pangenomes of soil and plant-associated prokaryotes.</title>
        <authorList>
            <person name="Whitman W."/>
        </authorList>
    </citation>
    <scope>NUCLEOTIDE SEQUENCE [LARGE SCALE GENOMIC DNA]</scope>
    <source>
        <strain evidence="3 4">SAS40</strain>
    </source>
</reference>
<dbReference type="InterPro" id="IPR042100">
    <property type="entry name" value="Bug_dom1"/>
</dbReference>